<gene>
    <name evidence="7" type="ORF">EYS09_34980</name>
</gene>
<dbReference type="GO" id="GO:0046872">
    <property type="term" value="F:metal ion binding"/>
    <property type="evidence" value="ECO:0007669"/>
    <property type="project" value="UniProtKB-KW"/>
</dbReference>
<evidence type="ECO:0000256" key="1">
    <source>
        <dbReference type="ARBA" id="ARBA00001947"/>
    </source>
</evidence>
<sequence length="227" mass="25950">MPFTGLDALLDPTPLPLETGFERDADGVLHIACRTDLHGVSGEMFEWWFRSRPLTQQYIWWHPIDHVASNWVEGVEGELPGSIHLAEERFGHLPAQQVAVQFRDPEEFFTPAAYRQARSEGRITGAVCGRIGNGFDAERDEDGRVLGNRLMHLCRDTPWGSALRSNFYFGVDLVGKLTPQQMAETFTDEFGREVLRHCYNEFTFLSRFLPSLYVGEHRDTIPVPEPW</sequence>
<evidence type="ECO:0000259" key="6">
    <source>
        <dbReference type="Pfam" id="PF18089"/>
    </source>
</evidence>
<evidence type="ECO:0000256" key="2">
    <source>
        <dbReference type="ARBA" id="ARBA00022723"/>
    </source>
</evidence>
<dbReference type="EMBL" id="SIXH01000589">
    <property type="protein sequence ID" value="TBO55111.1"/>
    <property type="molecule type" value="Genomic_DNA"/>
</dbReference>
<dbReference type="GO" id="GO:0016787">
    <property type="term" value="F:hydrolase activity"/>
    <property type="evidence" value="ECO:0007669"/>
    <property type="project" value="UniProtKB-KW"/>
</dbReference>
<comment type="caution">
    <text evidence="7">The sequence shown here is derived from an EMBL/GenBank/DDBJ whole genome shotgun (WGS) entry which is preliminary data.</text>
</comment>
<dbReference type="InterPro" id="IPR041526">
    <property type="entry name" value="DAPG_hydrolase"/>
</dbReference>
<keyword evidence="3" id="KW-0378">Hydrolase</keyword>
<keyword evidence="4" id="KW-0862">Zinc</keyword>
<dbReference type="Pfam" id="PF18089">
    <property type="entry name" value="DAPG_hydrolase"/>
    <property type="match status" value="1"/>
</dbReference>
<evidence type="ECO:0000256" key="3">
    <source>
        <dbReference type="ARBA" id="ARBA00022801"/>
    </source>
</evidence>
<name>A0A4V2JHN3_STRKA</name>
<evidence type="ECO:0000256" key="4">
    <source>
        <dbReference type="ARBA" id="ARBA00022833"/>
    </source>
</evidence>
<dbReference type="Proteomes" id="UP000292452">
    <property type="component" value="Unassembled WGS sequence"/>
</dbReference>
<accession>A0A4V2JHN3</accession>
<proteinExistence type="inferred from homology"/>
<evidence type="ECO:0000313" key="8">
    <source>
        <dbReference type="Proteomes" id="UP000292452"/>
    </source>
</evidence>
<organism evidence="7 8">
    <name type="scientific">Streptomyces kasugaensis</name>
    <dbReference type="NCBI Taxonomy" id="1946"/>
    <lineage>
        <taxon>Bacteria</taxon>
        <taxon>Bacillati</taxon>
        <taxon>Actinomycetota</taxon>
        <taxon>Actinomycetes</taxon>
        <taxon>Kitasatosporales</taxon>
        <taxon>Streptomycetaceae</taxon>
        <taxon>Streptomyces</taxon>
    </lineage>
</organism>
<reference evidence="7 8" key="1">
    <citation type="submission" date="2019-02" db="EMBL/GenBank/DDBJ databases">
        <title>Draft Genome Sequence of Streptomyces sp. AM-2504, identified by 16S rRNA comparative analysis as a Streptomyces Kasugaensis strain.</title>
        <authorList>
            <person name="Napolioni V."/>
            <person name="Giuliodori A.M."/>
            <person name="Spurio R."/>
            <person name="Fabbretti A."/>
        </authorList>
    </citation>
    <scope>NUCLEOTIDE SEQUENCE [LARGE SCALE GENOMIC DNA]</scope>
    <source>
        <strain evidence="7 8">AM-2504</strain>
    </source>
</reference>
<protein>
    <recommendedName>
        <fullName evidence="6">DAPG hydrolase PhiG domain-containing protein</fullName>
    </recommendedName>
</protein>
<comment type="similarity">
    <text evidence="5">Belongs to the DAPG/phloretin hydrolase family.</text>
</comment>
<evidence type="ECO:0000313" key="7">
    <source>
        <dbReference type="EMBL" id="TBO55111.1"/>
    </source>
</evidence>
<keyword evidence="2" id="KW-0479">Metal-binding</keyword>
<feature type="domain" description="DAPG hydrolase PhiG" evidence="6">
    <location>
        <begin position="6"/>
        <end position="213"/>
    </location>
</feature>
<dbReference type="AlphaFoldDB" id="A0A4V2JHN3"/>
<comment type="cofactor">
    <cofactor evidence="1">
        <name>Zn(2+)</name>
        <dbReference type="ChEBI" id="CHEBI:29105"/>
    </cofactor>
</comment>
<keyword evidence="8" id="KW-1185">Reference proteome</keyword>
<dbReference type="RefSeq" id="WP_131126233.1">
    <property type="nucleotide sequence ID" value="NZ_SIXH01000589.1"/>
</dbReference>
<evidence type="ECO:0000256" key="5">
    <source>
        <dbReference type="ARBA" id="ARBA00023459"/>
    </source>
</evidence>